<dbReference type="InterPro" id="IPR006652">
    <property type="entry name" value="Kelch_1"/>
</dbReference>
<dbReference type="PANTHER" id="PTHR46344:SF27">
    <property type="entry name" value="KELCH REPEAT SUPERFAMILY PROTEIN"/>
    <property type="match status" value="1"/>
</dbReference>
<evidence type="ECO:0000313" key="5">
    <source>
        <dbReference type="EMBL" id="CDJ54128.1"/>
    </source>
</evidence>
<evidence type="ECO:0000259" key="4">
    <source>
        <dbReference type="Pfam" id="PF02214"/>
    </source>
</evidence>
<dbReference type="InterPro" id="IPR003131">
    <property type="entry name" value="T1-type_BTB"/>
</dbReference>
<sequence length="388" mass="44057">MWARDLVRRKKEFEEEKKKVWALFQQDKEAEYNKIKEERRAAHAELQQQLKQLEIERNDARGKIQKEKLKFEQEQENIRRKQVMDRERFRQEVAAFEAQRRRVVEAGVAAETVVEINVGGLVFETSRQTLIQQRGSLLETILSGRCQTPRDRHGRVFFDRDAELFRILLNFLRQPNVPPQPRDVAESDALCAESAFFGLHFFPSPLLFAFGGHSGEMHLNAVELLDLQTLKWRPCPPMRTERAYASAAAVRNKIYLCGGQNIDYKALCDVEVYDALLGVWTPAKPLALPRRNACGAALGSRVYVVGGFDGSSILSSVECLDSRMKNWAAVAPLKAPRSSAMCCTQGDTLIVLGGTTGERLRTAEVYEPRMDRWETLPSPMIEGLGFLA</sequence>
<dbReference type="InterPro" id="IPR011333">
    <property type="entry name" value="SKP1/BTB/POZ_sf"/>
</dbReference>
<dbReference type="OrthoDB" id="347268at2759"/>
<gene>
    <name evidence="5" type="ORF">EBH_0082030</name>
</gene>
<protein>
    <submittedName>
        <fullName evidence="5">Kelch motif domain-containing protein, putative</fullName>
    </submittedName>
</protein>
<reference evidence="5" key="2">
    <citation type="submission" date="2013-10" db="EMBL/GenBank/DDBJ databases">
        <authorList>
            <person name="Aslett M."/>
        </authorList>
    </citation>
    <scope>NUCLEOTIDE SEQUENCE [LARGE SCALE GENOMIC DNA]</scope>
    <source>
        <strain evidence="5">Houghton</strain>
    </source>
</reference>
<keyword evidence="6" id="KW-1185">Reference proteome</keyword>
<dbReference type="CDD" id="cd18316">
    <property type="entry name" value="BTB_POZ_KCTD-like"/>
    <property type="match status" value="1"/>
</dbReference>
<dbReference type="Gene3D" id="3.30.710.10">
    <property type="entry name" value="Potassium Channel Kv1.1, Chain A"/>
    <property type="match status" value="1"/>
</dbReference>
<evidence type="ECO:0000256" key="1">
    <source>
        <dbReference type="ARBA" id="ARBA00022441"/>
    </source>
</evidence>
<dbReference type="InterPro" id="IPR015915">
    <property type="entry name" value="Kelch-typ_b-propeller"/>
</dbReference>
<dbReference type="Pfam" id="PF02214">
    <property type="entry name" value="BTB_2"/>
    <property type="match status" value="1"/>
</dbReference>
<dbReference type="VEuPathDB" id="ToxoDB:EBH_0082030"/>
<dbReference type="PANTHER" id="PTHR46344">
    <property type="entry name" value="OS02G0202900 PROTEIN"/>
    <property type="match status" value="1"/>
</dbReference>
<dbReference type="SUPFAM" id="SSF117281">
    <property type="entry name" value="Kelch motif"/>
    <property type="match status" value="1"/>
</dbReference>
<feature type="coiled-coil region" evidence="3">
    <location>
        <begin position="25"/>
        <end position="77"/>
    </location>
</feature>
<dbReference type="SUPFAM" id="SSF54695">
    <property type="entry name" value="POZ domain"/>
    <property type="match status" value="1"/>
</dbReference>
<keyword evidence="1" id="KW-0880">Kelch repeat</keyword>
<evidence type="ECO:0000256" key="2">
    <source>
        <dbReference type="ARBA" id="ARBA00022737"/>
    </source>
</evidence>
<evidence type="ECO:0000313" key="6">
    <source>
        <dbReference type="Proteomes" id="UP000030750"/>
    </source>
</evidence>
<reference evidence="5" key="1">
    <citation type="submission" date="2013-10" db="EMBL/GenBank/DDBJ databases">
        <title>Genomic analysis of the causative agents of coccidiosis in chickens.</title>
        <authorList>
            <person name="Reid A.J."/>
            <person name="Blake D."/>
            <person name="Billington K."/>
            <person name="Browne H."/>
            <person name="Dunn M."/>
            <person name="Hung S."/>
            <person name="Kawahara F."/>
            <person name="Miranda-Saavedra D."/>
            <person name="Mourier T."/>
            <person name="Nagra H."/>
            <person name="Otto T.D."/>
            <person name="Rawlings N."/>
            <person name="Sanchez A."/>
            <person name="Sanders M."/>
            <person name="Subramaniam C."/>
            <person name="Tay Y."/>
            <person name="Dear P."/>
            <person name="Doerig C."/>
            <person name="Gruber A."/>
            <person name="Parkinson J."/>
            <person name="Shirley M."/>
            <person name="Wan K.L."/>
            <person name="Berriman M."/>
            <person name="Tomley F."/>
            <person name="Pain A."/>
        </authorList>
    </citation>
    <scope>NUCLEOTIDE SEQUENCE [LARGE SCALE GENOMIC DNA]</scope>
    <source>
        <strain evidence="5">Houghton</strain>
    </source>
</reference>
<keyword evidence="3" id="KW-0175">Coiled coil</keyword>
<organism evidence="5 6">
    <name type="scientific">Eimeria brunetti</name>
    <dbReference type="NCBI Taxonomy" id="51314"/>
    <lineage>
        <taxon>Eukaryota</taxon>
        <taxon>Sar</taxon>
        <taxon>Alveolata</taxon>
        <taxon>Apicomplexa</taxon>
        <taxon>Conoidasida</taxon>
        <taxon>Coccidia</taxon>
        <taxon>Eucoccidiorida</taxon>
        <taxon>Eimeriorina</taxon>
        <taxon>Eimeriidae</taxon>
        <taxon>Eimeria</taxon>
    </lineage>
</organism>
<feature type="domain" description="Potassium channel tetramerisation-type BTB" evidence="4">
    <location>
        <begin position="114"/>
        <end position="200"/>
    </location>
</feature>
<dbReference type="Proteomes" id="UP000030750">
    <property type="component" value="Unassembled WGS sequence"/>
</dbReference>
<dbReference type="GO" id="GO:0051260">
    <property type="term" value="P:protein homooligomerization"/>
    <property type="evidence" value="ECO:0007669"/>
    <property type="project" value="InterPro"/>
</dbReference>
<dbReference type="AlphaFoldDB" id="U6LXY4"/>
<dbReference type="SMART" id="SM00612">
    <property type="entry name" value="Kelch"/>
    <property type="match status" value="4"/>
</dbReference>
<dbReference type="Pfam" id="PF24681">
    <property type="entry name" value="Kelch_KLHDC2_KLHL20_DRC7"/>
    <property type="match status" value="1"/>
</dbReference>
<accession>U6LXY4</accession>
<name>U6LXY4_9EIME</name>
<dbReference type="EMBL" id="HG713784">
    <property type="protein sequence ID" value="CDJ54128.1"/>
    <property type="molecule type" value="Genomic_DNA"/>
</dbReference>
<dbReference type="Gene3D" id="2.120.10.80">
    <property type="entry name" value="Kelch-type beta propeller"/>
    <property type="match status" value="1"/>
</dbReference>
<keyword evidence="2" id="KW-0677">Repeat</keyword>
<proteinExistence type="predicted"/>
<evidence type="ECO:0000256" key="3">
    <source>
        <dbReference type="SAM" id="Coils"/>
    </source>
</evidence>